<gene>
    <name evidence="1" type="ORF">LSH36_178g04053</name>
</gene>
<dbReference type="SUPFAM" id="SSF55120">
    <property type="entry name" value="Pseudouridine synthase"/>
    <property type="match status" value="1"/>
</dbReference>
<dbReference type="InterPro" id="IPR020103">
    <property type="entry name" value="PsdUridine_synth_cat_dom_sf"/>
</dbReference>
<accession>A0AAD9JRT8</accession>
<dbReference type="InterPro" id="IPR050188">
    <property type="entry name" value="RluA_PseudoU_synthase"/>
</dbReference>
<dbReference type="GO" id="GO:0003723">
    <property type="term" value="F:RNA binding"/>
    <property type="evidence" value="ECO:0007669"/>
    <property type="project" value="InterPro"/>
</dbReference>
<keyword evidence="2" id="KW-1185">Reference proteome</keyword>
<dbReference type="Proteomes" id="UP001208570">
    <property type="component" value="Unassembled WGS sequence"/>
</dbReference>
<dbReference type="GO" id="GO:0009982">
    <property type="term" value="F:pseudouridine synthase activity"/>
    <property type="evidence" value="ECO:0007669"/>
    <property type="project" value="InterPro"/>
</dbReference>
<dbReference type="AlphaFoldDB" id="A0AAD9JRT8"/>
<sequence>MLKHICQRCAFYQSVQLPIARTVTSYNVQDKETKPVTGHHWLEQLPKWSSKQDILTVMLDNVLYEDSHIVAFNKPANLAMYSPKVKSKNEAGASASSLSIHSVRQNIGQSLDIKLMKEIFSVNRLYSGVTVFAKTQRAVDVLSQYFIHVTTNKIECQRYRALTIGIPENCEEKFIMNRRPMDEWTVCFKSEKSSIPRRKQGQAREIIASNVHLNTISTSNISKSCGVAVIDIFPTKCKWDLLQVFLLHKLAPALGDHQYSPRLRYILGKPIIMDYKDCAHQDSIQTLPPEIQTRLQLKIPSDIAKLPLHIHCHELSLPKVHPVKGHLASEKVLIEASLPSYFEEIQSLLGLNINDSH</sequence>
<dbReference type="EMBL" id="JAODUP010000178">
    <property type="protein sequence ID" value="KAK2158056.1"/>
    <property type="molecule type" value="Genomic_DNA"/>
</dbReference>
<proteinExistence type="predicted"/>
<comment type="caution">
    <text evidence="1">The sequence shown here is derived from an EMBL/GenBank/DDBJ whole genome shotgun (WGS) entry which is preliminary data.</text>
</comment>
<dbReference type="PANTHER" id="PTHR21600:SF49">
    <property type="entry name" value="MITOCHONDRIAL MRNA PSEUDOURIDINE SYNTHASE RPUSD3"/>
    <property type="match status" value="1"/>
</dbReference>
<dbReference type="Gene3D" id="3.30.2350.10">
    <property type="entry name" value="Pseudouridine synthase"/>
    <property type="match status" value="1"/>
</dbReference>
<protein>
    <submittedName>
        <fullName evidence="1">Uncharacterized protein</fullName>
    </submittedName>
</protein>
<dbReference type="PANTHER" id="PTHR21600">
    <property type="entry name" value="MITOCHONDRIAL RNA PSEUDOURIDINE SYNTHASE"/>
    <property type="match status" value="1"/>
</dbReference>
<dbReference type="GO" id="GO:0001522">
    <property type="term" value="P:pseudouridine synthesis"/>
    <property type="evidence" value="ECO:0007669"/>
    <property type="project" value="InterPro"/>
</dbReference>
<evidence type="ECO:0000313" key="1">
    <source>
        <dbReference type="EMBL" id="KAK2158056.1"/>
    </source>
</evidence>
<organism evidence="1 2">
    <name type="scientific">Paralvinella palmiformis</name>
    <dbReference type="NCBI Taxonomy" id="53620"/>
    <lineage>
        <taxon>Eukaryota</taxon>
        <taxon>Metazoa</taxon>
        <taxon>Spiralia</taxon>
        <taxon>Lophotrochozoa</taxon>
        <taxon>Annelida</taxon>
        <taxon>Polychaeta</taxon>
        <taxon>Sedentaria</taxon>
        <taxon>Canalipalpata</taxon>
        <taxon>Terebellida</taxon>
        <taxon>Terebelliformia</taxon>
        <taxon>Alvinellidae</taxon>
        <taxon>Paralvinella</taxon>
    </lineage>
</organism>
<name>A0AAD9JRT8_9ANNE</name>
<reference evidence="1" key="1">
    <citation type="journal article" date="2023" name="Mol. Biol. Evol.">
        <title>Third-Generation Sequencing Reveals the Adaptive Role of the Epigenome in Three Deep-Sea Polychaetes.</title>
        <authorList>
            <person name="Perez M."/>
            <person name="Aroh O."/>
            <person name="Sun Y."/>
            <person name="Lan Y."/>
            <person name="Juniper S.K."/>
            <person name="Young C.R."/>
            <person name="Angers B."/>
            <person name="Qian P.Y."/>
        </authorList>
    </citation>
    <scope>NUCLEOTIDE SEQUENCE</scope>
    <source>
        <strain evidence="1">P08H-3</strain>
    </source>
</reference>
<evidence type="ECO:0000313" key="2">
    <source>
        <dbReference type="Proteomes" id="UP001208570"/>
    </source>
</evidence>